<proteinExistence type="predicted"/>
<feature type="domain" description="Glutaredoxin" evidence="5">
    <location>
        <begin position="10"/>
        <end position="72"/>
    </location>
</feature>
<keyword evidence="3" id="KW-1015">Disulfide bond</keyword>
<dbReference type="PRINTS" id="PR00160">
    <property type="entry name" value="GLUTAREDOXIN"/>
</dbReference>
<protein>
    <submittedName>
        <fullName evidence="6">Glutaredoxin</fullName>
    </submittedName>
</protein>
<dbReference type="InterPro" id="IPR011767">
    <property type="entry name" value="GLR_AS"/>
</dbReference>
<reference evidence="6 7" key="1">
    <citation type="submission" date="2016-08" db="EMBL/GenBank/DDBJ databases">
        <title>A Parts List for Fungal Cellulosomes Revealed by Comparative Genomics.</title>
        <authorList>
            <consortium name="DOE Joint Genome Institute"/>
            <person name="Haitjema C.H."/>
            <person name="Gilmore S.P."/>
            <person name="Henske J.K."/>
            <person name="Solomon K.V."/>
            <person name="De Groot R."/>
            <person name="Kuo A."/>
            <person name="Mondo S.J."/>
            <person name="Salamov A.A."/>
            <person name="Labutti K."/>
            <person name="Zhao Z."/>
            <person name="Chiniquy J."/>
            <person name="Barry K."/>
            <person name="Brewer H.M."/>
            <person name="Purvine S.O."/>
            <person name="Wright A.T."/>
            <person name="Boxma B."/>
            <person name="Van Alen T."/>
            <person name="Hackstein J.H."/>
            <person name="Baker S.E."/>
            <person name="Grigoriev I.V."/>
            <person name="O'Malley M.A."/>
        </authorList>
    </citation>
    <scope>NUCLEOTIDE SEQUENCE [LARGE SCALE GENOMIC DNA]</scope>
    <source>
        <strain evidence="6 7">G1</strain>
    </source>
</reference>
<dbReference type="PANTHER" id="PTHR45694">
    <property type="entry name" value="GLUTAREDOXIN 2"/>
    <property type="match status" value="1"/>
</dbReference>
<dbReference type="Proteomes" id="UP000193920">
    <property type="component" value="Unassembled WGS sequence"/>
</dbReference>
<feature type="non-terminal residue" evidence="6">
    <location>
        <position position="1"/>
    </location>
</feature>
<dbReference type="GO" id="GO:0004362">
    <property type="term" value="F:glutathione-disulfide reductase (NADPH) activity"/>
    <property type="evidence" value="ECO:0007669"/>
    <property type="project" value="UniProtKB-ARBA"/>
</dbReference>
<keyword evidence="1" id="KW-0813">Transport</keyword>
<accession>A0A1Y2D5V0</accession>
<dbReference type="NCBIfam" id="TIGR02180">
    <property type="entry name" value="GRX_euk"/>
    <property type="match status" value="1"/>
</dbReference>
<dbReference type="SUPFAM" id="SSF52833">
    <property type="entry name" value="Thioredoxin-like"/>
    <property type="match status" value="1"/>
</dbReference>
<dbReference type="PROSITE" id="PS00195">
    <property type="entry name" value="GLUTAREDOXIN_1"/>
    <property type="match status" value="1"/>
</dbReference>
<dbReference type="PANTHER" id="PTHR45694:SF18">
    <property type="entry name" value="GLUTAREDOXIN-1-RELATED"/>
    <property type="match status" value="1"/>
</dbReference>
<dbReference type="CDD" id="cd03419">
    <property type="entry name" value="GRX_GRXh_1_2_like"/>
    <property type="match status" value="1"/>
</dbReference>
<comment type="caution">
    <text evidence="6">The sequence shown here is derived from an EMBL/GenBank/DDBJ whole genome shotgun (WGS) entry which is preliminary data.</text>
</comment>
<dbReference type="AlphaFoldDB" id="A0A1Y2D5V0"/>
<sequence>VDNLIKNENVIVFTKSYCPHCKATKELLDSLNCQYKYIELDKIDNGKEIQDYLFEISNQKTVPNTFIKGQHIGGNDNIQAKHKNGELLPLIKD</sequence>
<dbReference type="InterPro" id="IPR036249">
    <property type="entry name" value="Thioredoxin-like_sf"/>
</dbReference>
<dbReference type="FunFam" id="3.40.30.10:FF:000093">
    <property type="entry name" value="Glutaredoxin 2"/>
    <property type="match status" value="1"/>
</dbReference>
<evidence type="ECO:0000313" key="6">
    <source>
        <dbReference type="EMBL" id="ORY53945.1"/>
    </source>
</evidence>
<keyword evidence="7" id="KW-1185">Reference proteome</keyword>
<dbReference type="GO" id="GO:0005796">
    <property type="term" value="C:Golgi lumen"/>
    <property type="evidence" value="ECO:0007669"/>
    <property type="project" value="UniProtKB-ARBA"/>
</dbReference>
<organism evidence="6 7">
    <name type="scientific">Neocallimastix californiae</name>
    <dbReference type="NCBI Taxonomy" id="1754190"/>
    <lineage>
        <taxon>Eukaryota</taxon>
        <taxon>Fungi</taxon>
        <taxon>Fungi incertae sedis</taxon>
        <taxon>Chytridiomycota</taxon>
        <taxon>Chytridiomycota incertae sedis</taxon>
        <taxon>Neocallimastigomycetes</taxon>
        <taxon>Neocallimastigales</taxon>
        <taxon>Neocallimastigaceae</taxon>
        <taxon>Neocallimastix</taxon>
    </lineage>
</organism>
<dbReference type="InterPro" id="IPR017937">
    <property type="entry name" value="Thioredoxin_CS"/>
</dbReference>
<keyword evidence="4" id="KW-0676">Redox-active center</keyword>
<dbReference type="EMBL" id="MCOG01000090">
    <property type="protein sequence ID" value="ORY53945.1"/>
    <property type="molecule type" value="Genomic_DNA"/>
</dbReference>
<dbReference type="GO" id="GO:0034599">
    <property type="term" value="P:cellular response to oxidative stress"/>
    <property type="evidence" value="ECO:0007669"/>
    <property type="project" value="TreeGrafter"/>
</dbReference>
<dbReference type="STRING" id="1754190.A0A1Y2D5V0"/>
<gene>
    <name evidence="6" type="ORF">LY90DRAFT_300694</name>
</gene>
<evidence type="ECO:0000259" key="5">
    <source>
        <dbReference type="Pfam" id="PF00462"/>
    </source>
</evidence>
<keyword evidence="2" id="KW-0249">Electron transport</keyword>
<dbReference type="InterPro" id="IPR002109">
    <property type="entry name" value="Glutaredoxin"/>
</dbReference>
<evidence type="ECO:0000256" key="1">
    <source>
        <dbReference type="ARBA" id="ARBA00022448"/>
    </source>
</evidence>
<dbReference type="PROSITE" id="PS51354">
    <property type="entry name" value="GLUTAREDOXIN_2"/>
    <property type="match status" value="1"/>
</dbReference>
<feature type="non-terminal residue" evidence="6">
    <location>
        <position position="93"/>
    </location>
</feature>
<dbReference type="Gene3D" id="3.40.30.10">
    <property type="entry name" value="Glutaredoxin"/>
    <property type="match status" value="1"/>
</dbReference>
<dbReference type="PROSITE" id="PS00194">
    <property type="entry name" value="THIOREDOXIN_1"/>
    <property type="match status" value="1"/>
</dbReference>
<dbReference type="OrthoDB" id="418495at2759"/>
<evidence type="ECO:0000256" key="3">
    <source>
        <dbReference type="ARBA" id="ARBA00023157"/>
    </source>
</evidence>
<evidence type="ECO:0000313" key="7">
    <source>
        <dbReference type="Proteomes" id="UP000193920"/>
    </source>
</evidence>
<dbReference type="Pfam" id="PF00462">
    <property type="entry name" value="Glutaredoxin"/>
    <property type="match status" value="1"/>
</dbReference>
<name>A0A1Y2D5V0_9FUNG</name>
<dbReference type="GO" id="GO:0005801">
    <property type="term" value="C:cis-Golgi network"/>
    <property type="evidence" value="ECO:0007669"/>
    <property type="project" value="UniProtKB-ARBA"/>
</dbReference>
<evidence type="ECO:0000256" key="4">
    <source>
        <dbReference type="ARBA" id="ARBA00023284"/>
    </source>
</evidence>
<dbReference type="InterPro" id="IPR014025">
    <property type="entry name" value="Glutaredoxin_subgr"/>
</dbReference>
<evidence type="ECO:0000256" key="2">
    <source>
        <dbReference type="ARBA" id="ARBA00022982"/>
    </source>
</evidence>
<dbReference type="InterPro" id="IPR011899">
    <property type="entry name" value="Glutaredoxin_euk/vir"/>
</dbReference>